<dbReference type="GeneID" id="26009765"/>
<dbReference type="InterPro" id="IPR011010">
    <property type="entry name" value="DNA_brk_join_enz"/>
</dbReference>
<dbReference type="GO" id="GO:0015074">
    <property type="term" value="P:DNA integration"/>
    <property type="evidence" value="ECO:0007669"/>
    <property type="project" value="InterPro"/>
</dbReference>
<dbReference type="GO" id="GO:0006310">
    <property type="term" value="P:DNA recombination"/>
    <property type="evidence" value="ECO:0007669"/>
    <property type="project" value="UniProtKB-KW"/>
</dbReference>
<dbReference type="PANTHER" id="PTHR34236">
    <property type="entry name" value="DIMETHYL SULFOXIDE REDUCTASE TRANSCRIPTIONAL ACTIVATOR"/>
    <property type="match status" value="1"/>
</dbReference>
<dbReference type="STRING" id="1604004.HLASA_0398"/>
<dbReference type="PATRIC" id="fig|1604004.4.peg.419"/>
<dbReference type="InterPro" id="IPR031803">
    <property type="entry name" value="BAT_GAF/HTH-assoc"/>
</dbReference>
<reference evidence="5 8" key="1">
    <citation type="journal article" date="2015" name="ISME J.">
        <title>Elemental sulfur and acetate can support life of a novel strictly anaerobic haloarchaeon.</title>
        <authorList>
            <person name="Sorokin D.Y."/>
            <person name="Kublanov I.V."/>
            <person name="Gavrilov S.N."/>
            <person name="Rojo D."/>
            <person name="Roman P."/>
            <person name="Golyshin P.N."/>
            <person name="Slepak V.Z."/>
            <person name="Smedile F."/>
            <person name="Ferrer M."/>
            <person name="Messina E."/>
            <person name="La Cono V."/>
            <person name="Yakimov M.M."/>
        </authorList>
    </citation>
    <scope>NUCLEOTIDE SEQUENCE [LARGE SCALE GENOMIC DNA]</scope>
    <source>
        <strain evidence="5 8">HSR2</strain>
    </source>
</reference>
<gene>
    <name evidence="5" type="primary">boa1</name>
    <name evidence="6" type="ORF">HLASA_0398</name>
    <name evidence="5" type="ORF">HLASF_0399</name>
</gene>
<evidence type="ECO:0000256" key="2">
    <source>
        <dbReference type="ARBA" id="ARBA00023163"/>
    </source>
</evidence>
<dbReference type="Pfam" id="PF15915">
    <property type="entry name" value="BAT"/>
    <property type="match status" value="1"/>
</dbReference>
<keyword evidence="3" id="KW-0233">DNA recombination</keyword>
<sequence length="574" mass="61575">MTDPSALDDSDYRRVREATRTYREELAIRLAGEVGLRPAEMASIRLSDAREYARDGDVHHLLAVDGSGGERLVYVPRDVWDAVEKFARERGRGVDDPILEVSSRRIQMLVAEVGDRVTGVSVSSRSLRRTFARQQLEDGVDPRVVRSVGGWSSLDTVIETLEQPDEEDIVRAFANGSSSDPAERSGPPARFETALDAILSASSLIETATSREEVEGAACEALVDAGYDGAWLLGVTPEGQESAVRATAGVARSADEIDAGSLSVVGPGAVDGNDAAVRVGSVRDHETVPGLTAHHVVAEVPVGYGDTSYGTLSVATSSSEDIGDRERSILADFGRRIGQAVAAVTRRRLLRADTVMELEFRTTDEGSFLVETARECGCSFSLEGQAPISERSLALYVRVTGTAPETVVDRASAAEGIERARLIRSGGENAVVELVASGGSMAASLTEFGGHVTEYVVDGRGGTVTAEFPIDVDVRGVVRGVTAAFPDTEFVAKREVAHPVSTAEPLQHRVEGELTDKQLSALRSAYQAGYFDWPRETTAEELADTLDISSPTLHNHLRKAQRKLLEELLGQRSS</sequence>
<dbReference type="EMBL" id="CP011564">
    <property type="protein sequence ID" value="ALG81307.1"/>
    <property type="molecule type" value="Genomic_DNA"/>
</dbReference>
<evidence type="ECO:0000259" key="4">
    <source>
        <dbReference type="PROSITE" id="PS51898"/>
    </source>
</evidence>
<dbReference type="Proteomes" id="UP000069906">
    <property type="component" value="Chromosome"/>
</dbReference>
<dbReference type="SUPFAM" id="SSF56349">
    <property type="entry name" value="DNA breaking-rejoining enzymes"/>
    <property type="match status" value="1"/>
</dbReference>
<reference evidence="7" key="2">
    <citation type="submission" date="2015-05" db="EMBL/GenBank/DDBJ databases">
        <title>Complete genome sequence of Halanaeroarchaeum sulfurireducens type strain M27-SA2, a sulfate-reducer haloarchaeon from marine anoxic lake Medee.</title>
        <authorList>
            <person name="Messina E."/>
            <person name="Kublanov I.V."/>
            <person name="Toshchakov S."/>
            <person name="Arcadi E."/>
            <person name="La Spada G."/>
            <person name="La Cono V."/>
            <person name="Yakimov M.M."/>
        </authorList>
    </citation>
    <scope>NUCLEOTIDE SEQUENCE [LARGE SCALE GENOMIC DNA]</scope>
    <source>
        <strain evidence="7">M27-SA2</strain>
    </source>
</reference>
<keyword evidence="8" id="KW-1185">Reference proteome</keyword>
<dbReference type="HOGENOM" id="CLU_010057_1_0_2"/>
<reference evidence="6 7" key="3">
    <citation type="journal article" date="2016" name="Stand. Genomic Sci.">
        <title>Complete genome sequence of 'Halanaeroarchaeum sulfurireducens' M27-SA2, a sulfur-reducing and acetate-oxidizing haloarchaeon from the deep-sea hypersaline anoxic lake Medee.</title>
        <authorList>
            <person name="Messina E."/>
            <person name="Sorokin D.Y."/>
            <person name="Kublanov I.V."/>
            <person name="Toshchakov S."/>
            <person name="Lopatina A."/>
            <person name="Arcadi E."/>
            <person name="Smedile F."/>
            <person name="La Spada G."/>
            <person name="La Cono V."/>
            <person name="Yakimov M.M."/>
        </authorList>
    </citation>
    <scope>NUCLEOTIDE SEQUENCE [LARGE SCALE GENOMIC DNA]</scope>
    <source>
        <strain evidence="6 7">M27-SA2</strain>
    </source>
</reference>
<protein>
    <submittedName>
        <fullName evidence="5">Bacterio-opsin activator-like protein</fullName>
    </submittedName>
</protein>
<dbReference type="KEGG" id="hsf:HLASA_0398"/>
<dbReference type="InterPro" id="IPR007050">
    <property type="entry name" value="HTH_bacterioopsin"/>
</dbReference>
<evidence type="ECO:0000313" key="7">
    <source>
        <dbReference type="Proteomes" id="UP000060390"/>
    </source>
</evidence>
<keyword evidence="2" id="KW-0804">Transcription</keyword>
<evidence type="ECO:0000256" key="1">
    <source>
        <dbReference type="ARBA" id="ARBA00023015"/>
    </source>
</evidence>
<evidence type="ECO:0000313" key="5">
    <source>
        <dbReference type="EMBL" id="AKH96905.1"/>
    </source>
</evidence>
<dbReference type="CDD" id="cd00397">
    <property type="entry name" value="DNA_BRE_C"/>
    <property type="match status" value="1"/>
</dbReference>
<dbReference type="AlphaFoldDB" id="A0A0F7P9L8"/>
<dbReference type="PROSITE" id="PS51898">
    <property type="entry name" value="TYR_RECOMBINASE"/>
    <property type="match status" value="1"/>
</dbReference>
<organism evidence="5 8">
    <name type="scientific">Halanaeroarchaeum sulfurireducens</name>
    <dbReference type="NCBI Taxonomy" id="1604004"/>
    <lineage>
        <taxon>Archaea</taxon>
        <taxon>Methanobacteriati</taxon>
        <taxon>Methanobacteriota</taxon>
        <taxon>Stenosarchaea group</taxon>
        <taxon>Halobacteria</taxon>
        <taxon>Halobacteriales</taxon>
        <taxon>Halobacteriaceae</taxon>
        <taxon>Halanaeroarchaeum</taxon>
    </lineage>
</organism>
<dbReference type="EMBL" id="CP008874">
    <property type="protein sequence ID" value="AKH96905.1"/>
    <property type="molecule type" value="Genomic_DNA"/>
</dbReference>
<dbReference type="InterPro" id="IPR002104">
    <property type="entry name" value="Integrase_catalytic"/>
</dbReference>
<dbReference type="InterPro" id="IPR013762">
    <property type="entry name" value="Integrase-like_cat_sf"/>
</dbReference>
<name>A0A0F7P9L8_9EURY</name>
<accession>A0A0F7P9L8</accession>
<evidence type="ECO:0000313" key="8">
    <source>
        <dbReference type="Proteomes" id="UP000069906"/>
    </source>
</evidence>
<proteinExistence type="predicted"/>
<dbReference type="RefSeq" id="WP_050047726.1">
    <property type="nucleotide sequence ID" value="NZ_CP008874.1"/>
</dbReference>
<dbReference type="OrthoDB" id="234125at2157"/>
<dbReference type="PANTHER" id="PTHR34236:SF1">
    <property type="entry name" value="DIMETHYL SULFOXIDE REDUCTASE TRANSCRIPTIONAL ACTIVATOR"/>
    <property type="match status" value="1"/>
</dbReference>
<dbReference type="Proteomes" id="UP000060390">
    <property type="component" value="Chromosome"/>
</dbReference>
<evidence type="ECO:0000256" key="3">
    <source>
        <dbReference type="ARBA" id="ARBA00023172"/>
    </source>
</evidence>
<dbReference type="Pfam" id="PF00589">
    <property type="entry name" value="Phage_integrase"/>
    <property type="match status" value="1"/>
</dbReference>
<dbReference type="GO" id="GO:0003677">
    <property type="term" value="F:DNA binding"/>
    <property type="evidence" value="ECO:0007669"/>
    <property type="project" value="InterPro"/>
</dbReference>
<feature type="domain" description="Tyr recombinase" evidence="4">
    <location>
        <begin position="2"/>
        <end position="174"/>
    </location>
</feature>
<dbReference type="Pfam" id="PF04967">
    <property type="entry name" value="HTH_10"/>
    <property type="match status" value="1"/>
</dbReference>
<dbReference type="Gene3D" id="1.10.443.10">
    <property type="entry name" value="Intergrase catalytic core"/>
    <property type="match status" value="1"/>
</dbReference>
<keyword evidence="1" id="KW-0805">Transcription regulation</keyword>
<dbReference type="KEGG" id="hsu:HLASF_0399"/>
<evidence type="ECO:0000313" key="6">
    <source>
        <dbReference type="EMBL" id="ALG81307.1"/>
    </source>
</evidence>